<evidence type="ECO:0000313" key="5">
    <source>
        <dbReference type="Proteomes" id="UP000540568"/>
    </source>
</evidence>
<dbReference type="Proteomes" id="UP000540568">
    <property type="component" value="Unassembled WGS sequence"/>
</dbReference>
<keyword evidence="1 4" id="KW-0808">Transferase</keyword>
<evidence type="ECO:0000256" key="1">
    <source>
        <dbReference type="ARBA" id="ARBA00022679"/>
    </source>
</evidence>
<keyword evidence="5" id="KW-1185">Reference proteome</keyword>
<gene>
    <name evidence="4" type="ORF">FHX71_001307</name>
</gene>
<dbReference type="InterPro" id="IPR016181">
    <property type="entry name" value="Acyl_CoA_acyltransferase"/>
</dbReference>
<dbReference type="RefSeq" id="WP_220489534.1">
    <property type="nucleotide sequence ID" value="NZ_BAAATF010000007.1"/>
</dbReference>
<dbReference type="InterPro" id="IPR050832">
    <property type="entry name" value="Bact_Acetyltransf"/>
</dbReference>
<dbReference type="PANTHER" id="PTHR43877">
    <property type="entry name" value="AMINOALKYLPHOSPHONATE N-ACETYLTRANSFERASE-RELATED-RELATED"/>
    <property type="match status" value="1"/>
</dbReference>
<dbReference type="Pfam" id="PF00583">
    <property type="entry name" value="Acetyltransf_1"/>
    <property type="match status" value="1"/>
</dbReference>
<evidence type="ECO:0000256" key="2">
    <source>
        <dbReference type="ARBA" id="ARBA00023315"/>
    </source>
</evidence>
<name>A0A7W3J6Z1_9MICO</name>
<keyword evidence="2" id="KW-0012">Acyltransferase</keyword>
<dbReference type="PANTHER" id="PTHR43877:SF2">
    <property type="entry name" value="AMINOALKYLPHOSPHONATE N-ACETYLTRANSFERASE-RELATED"/>
    <property type="match status" value="1"/>
</dbReference>
<dbReference type="PROSITE" id="PS51186">
    <property type="entry name" value="GNAT"/>
    <property type="match status" value="1"/>
</dbReference>
<evidence type="ECO:0000313" key="4">
    <source>
        <dbReference type="EMBL" id="MBA8807365.1"/>
    </source>
</evidence>
<dbReference type="CDD" id="cd04301">
    <property type="entry name" value="NAT_SF"/>
    <property type="match status" value="1"/>
</dbReference>
<dbReference type="GO" id="GO:0016747">
    <property type="term" value="F:acyltransferase activity, transferring groups other than amino-acyl groups"/>
    <property type="evidence" value="ECO:0007669"/>
    <property type="project" value="InterPro"/>
</dbReference>
<dbReference type="EMBL" id="JACGWV010000001">
    <property type="protein sequence ID" value="MBA8807365.1"/>
    <property type="molecule type" value="Genomic_DNA"/>
</dbReference>
<protein>
    <submittedName>
        <fullName evidence="4">GNAT superfamily N-acetyltransferase</fullName>
    </submittedName>
</protein>
<reference evidence="4 5" key="1">
    <citation type="submission" date="2020-07" db="EMBL/GenBank/DDBJ databases">
        <title>Sequencing the genomes of 1000 actinobacteria strains.</title>
        <authorList>
            <person name="Klenk H.-P."/>
        </authorList>
    </citation>
    <scope>NUCLEOTIDE SEQUENCE [LARGE SCALE GENOMIC DNA]</scope>
    <source>
        <strain evidence="4 5">DSM 44121</strain>
    </source>
</reference>
<organism evidence="4 5">
    <name type="scientific">Promicromonospora sukumoe</name>
    <dbReference type="NCBI Taxonomy" id="88382"/>
    <lineage>
        <taxon>Bacteria</taxon>
        <taxon>Bacillati</taxon>
        <taxon>Actinomycetota</taxon>
        <taxon>Actinomycetes</taxon>
        <taxon>Micrococcales</taxon>
        <taxon>Promicromonosporaceae</taxon>
        <taxon>Promicromonospora</taxon>
    </lineage>
</organism>
<dbReference type="SUPFAM" id="SSF55729">
    <property type="entry name" value="Acyl-CoA N-acyltransferases (Nat)"/>
    <property type="match status" value="1"/>
</dbReference>
<dbReference type="Gene3D" id="3.40.630.30">
    <property type="match status" value="1"/>
</dbReference>
<dbReference type="InterPro" id="IPR000182">
    <property type="entry name" value="GNAT_dom"/>
</dbReference>
<feature type="domain" description="N-acetyltransferase" evidence="3">
    <location>
        <begin position="4"/>
        <end position="171"/>
    </location>
</feature>
<accession>A0A7W3J6Z1</accession>
<sequence length="171" mass="18411">MPDLLIAQRHSAHLDRVVEALRQVHESDGYPMVWPEDPVAWLTPERSIGAWVALADGAVVGHVMLVAADGVEQVDQLAETAGVSVAGLAAVSRLFVTPKARGSRIASTLLERVEDAPTRRGRRLVLDVVDDGGPAVRLYDRLGWRRVATGPAAWTAPDGTHPPTASYLCPR</sequence>
<dbReference type="AlphaFoldDB" id="A0A7W3J6Z1"/>
<comment type="caution">
    <text evidence="4">The sequence shown here is derived from an EMBL/GenBank/DDBJ whole genome shotgun (WGS) entry which is preliminary data.</text>
</comment>
<proteinExistence type="predicted"/>
<evidence type="ECO:0000259" key="3">
    <source>
        <dbReference type="PROSITE" id="PS51186"/>
    </source>
</evidence>